<dbReference type="InterPro" id="IPR008984">
    <property type="entry name" value="SMAD_FHA_dom_sf"/>
</dbReference>
<feature type="compositionally biased region" description="Low complexity" evidence="24">
    <location>
        <begin position="2071"/>
        <end position="2080"/>
    </location>
</feature>
<evidence type="ECO:0000256" key="23">
    <source>
        <dbReference type="RuleBase" id="RU004196"/>
    </source>
</evidence>
<dbReference type="InterPro" id="IPR036599">
    <property type="entry name" value="DNA_ligase_N_sf"/>
</dbReference>
<dbReference type="NCBIfam" id="TIGR00574">
    <property type="entry name" value="dnl1"/>
    <property type="match status" value="1"/>
</dbReference>
<sequence>MTALFNKWGKTYDLSFVRRDLPLVKTLICLNVMWMHLEQCSFPMTQAQDLFDNSASKIRYEAYSRLQAAAVAFGETLNIPEIVAIGGQSDGKSSLLEAFLGFRFNITSSEMGTRRPLIVQMVHDPSALEPRCRLQDEDSDEYGQVISEAAIAEAIRERTEVHLRKLGATVSSKPIVMRAEFAYAPNLTIVDTPGFILKARKGEADTTPDDIMAMVKAQCAPPHRLILFLQQSSVEWCSSLWMHIIQEVDPHYQRTVMVCSKFDNRLKEFSERWEVDKYLSASGYLPPSVKPFFVALPKDRAGGSGTTSSAEWRKAIQEVDSSVKTHLRESIAGGFDEELFGTRIGFGNLRRFLEEELARRYRDAAPATLALLQERCESVARELLAADRKLQEAGDVVSLRKSAIQYVLAIAGRVEGILEGSPLIDPMQYGWTTEEERSNATGSNWPGVTAVVKPANAGLRLFGGAAFERVLQEFQEAARCLEFPPVQRDRVANLLLVDLLKNKSRNGGGVGKAAEELARGAAREALGPLLDAACARLGAVVKRAFDIAADQAQHQRGTEYERLRPYVAFHAALRSAFQAFVAGLEERCKGIVRHHLETATSEYAMGLLAESATPDDLPSVYDASEGVAPMGADENEPGPLGRAPFAETQQTVPETPSPDVLTVNKPDHLRRAAMAAAAGRNVDEDSPAKGRMAKVARTAGVGAMAPPPATAGSAYLNAARLFGRIRQTVACQAAPATLKSAFLEPVAAQLSAELAVEMCGRKDEDFMGLFTAAGVLSALEASRDALAKRVEGLVRCKNEFQELARCLGPYRPAEVQPLAAAAGGRMASQAPAGRVPPSQISFDTLCRFFERMVGQRQRKSRKKAGGGGGQEAGGFRFKEVQRFIEVVVDKQSHDAFSIFRLMLPSLDNKRGNYHLLEAKLAAICIEAAALEKNSAEAQAVRKWKRPDAKKAGDFAAVLKDSIFDVFCMVQERNDEERKLLKVGDLNAELDKLVEIANSWRDDAGERRRVSKEQGDVMRGLMQKTTATQMKWIVQIILKNLKINCGEGTILKAWHPDAEAVYNNRGMDLQFIFNQMIDPRERVSVTLTLGVAARPQMASPISSTGWAFEKMHRKGEDDERVLRPFVLETKFDGERIQVHRCEDGSFKYFSRKAIEHGEHTSYNVADAMIRQFTTGPCILDGELLVWNKKRGEFEAFGSIKPVIVAIRDRKPADAKLEYNQWDLDSIPAVQDFTWTEPLVGDCELLYVAFDLLHNGRTALTEKPLSERLELLRRAVVPGEPVPLNGSSVCGRVVPLVPGETRFNTALASRYGSTEQDIKDMLNEVHRMKEEGIVHRMKEEGIVIKALDSEWKSNDRHSNWLKLKPDYLRSQEMDCLIIGAFAGEGARSGMYTQYLLALVDSEHPGEFVSFCRVGSGLNQEERKMVDEQLRPIARDASKYPPPACYRLIGREKPEVWISDPTRSIVLQVRADLRTIRSSQFASGYSLRFPRIERIRDDKTASMCNSTADLQAMVEQQVHKQSEEDLFEEGAPGSDKPKRYKRRAGRRDAERAAKKQKKGHQAVASRQLADVSHVEVESDLLAGAKIWFANTKGYNAAELQALVKRLGGKTSISLIPSVTHILAGQDDKSLDRLKRDDRDVICVAWLLQCEREGRLAPLRPRHYLHMSRASLVNNPDVDTLGDSYLSDVEEGDVEHLLGGTVRRGALDLAALAASLAEDADGFDDEEDEVLAEARRRLGRLGKGDAAAAVAAYLDAQLAGIDEGDPRFSLLRGCTATLLQLGTGRADTAAEDAAAAGEEADAPPEDDGAATAAGARRLFPSVAALVQQGHASLERLQQLQAACAGAQVRIMGGSVSGSVGQQVTHVVGLLLAPPTPPATDDSSAEPGAEAAEAEAEAEAEGSTAAAVRGVQPQVLLAAVSQQAGGGTAVASLRLGVSTGGMHLVSQRWVDACMSESQSYGAALQPLPAQGYELPVPGGLEPTATAQWPWDGFISQQRSPKASPRSAARPSRPTSSGDAAARTTVRRGGRAVAGAAPRARPAPAGRASRAGAVKAEPKEESEEEAQGTAVKRETGAPAAAAAAAKPPRRRRPVLTGARRAAPAAEEPAAAPAAVKKEPPPVEVKQEQRQQQQQPRAAAPAPAAAAPAAPPAPAAPAPAAAPPAGGLMFNALFGNLGMAPPAPAAAAAPPPAFPPPPVPASAAAAPAVAPLPPALAAPAGAGNGGAPAEPVGASSRPPSNAPQHPPSMLAAVNPVPATPFQLAPAFAAGQGTVTVGRVEDNVISAIRLNNAAPAQLPDKLINMVSRRHARLEVVAGHLELTDLEAVNGTYVNDARIEKGSRRVLQEGDVVSFGGPTTIVTRGQPRPNPWVWRVRQLQQFLASFVPPSQAPPPAQQAAAAATGVTPTLGGPAREVYSFSPAARPSGQAAAAAALPPGAIAAAPAAEEEDEVVSPEQAAARVGVTQPGTIPLSDSLADGLGSPASGAPVGAAAAEAVAPAAASPKAPAAPQQVAAMAAAGEPATEQQAQQQERGGSAELDDSDENAGLAALAAYEAHVASQQGSAQHHQQQPAPQPATAAGQGARPQQAAVQPQLAQQRAPPARVQLPQAADDDVVDLTADSPESLPTNRLPAGGAAGGGWAAGGAAAPADVVDLLDSSPTKRRHGDDAGQDAKRARPSPEARMPRPAAAIGQAPVPSSSDGAGPSAPAAAAAGGGGGAAQPLNVVSALSDAAPTCAICQELPVVTHAMVPCGHSFCGECLAEWLSKKAECPTCRKRGEAAPLRNHDMDRMIEMLVSLSAQGAGLLSAEDLEARKERMAAWESKKAELEGKLAAPWARGARGGGGGGGGAADGGAYGGMLSALAASILGGGGLGGFGMLGGDPLAGPGYVPAPPPAARQRRPPQIVPPRPAVPPPNEYRAEFTLAAATTRCAACNTGFGETATRIGQRPQAQARGPQAAYRWYHLGCLPASAWNEARARGVTNLRNLPPAHASRVPPVNTPSEGFWNATLIGDRCDWTLQANATLNGPIIVFLVPVGEGSAANPPPRLPSLPGLPASLPTVPQPAAGEMPPYGLPELHPPANGEVSYSGSFGAADLGGPAQGLSMQDLVAMFRAGQAWVNVHSVAEPAGVIRGQIHWD</sequence>
<evidence type="ECO:0000256" key="11">
    <source>
        <dbReference type="ARBA" id="ARBA00022763"/>
    </source>
</evidence>
<keyword evidence="18" id="KW-0539">Nucleus</keyword>
<evidence type="ECO:0000259" key="26">
    <source>
        <dbReference type="PROSITE" id="PS50089"/>
    </source>
</evidence>
<dbReference type="Pfam" id="PF00350">
    <property type="entry name" value="Dynamin_N"/>
    <property type="match status" value="1"/>
</dbReference>
<dbReference type="InterPro" id="IPR044125">
    <property type="entry name" value="Adenylation_DNA_ligase_IV"/>
</dbReference>
<evidence type="ECO:0000256" key="2">
    <source>
        <dbReference type="ARBA" id="ARBA00004123"/>
    </source>
</evidence>
<proteinExistence type="inferred from homology"/>
<accession>A0A2P6TJ74</accession>
<feature type="region of interest" description="Disordered" evidence="24">
    <location>
        <begin position="2883"/>
        <end position="2906"/>
    </location>
</feature>
<feature type="domain" description="RING-type" evidence="26">
    <location>
        <begin position="2728"/>
        <end position="2767"/>
    </location>
</feature>
<keyword evidence="7 22" id="KW-0436">Ligase</keyword>
<feature type="compositionally biased region" description="Low complexity" evidence="24">
    <location>
        <begin position="2092"/>
        <end position="2108"/>
    </location>
</feature>
<dbReference type="SUPFAM" id="SSF56091">
    <property type="entry name" value="DNA ligase/mRNA capping enzyme, catalytic domain"/>
    <property type="match status" value="1"/>
</dbReference>
<dbReference type="InterPro" id="IPR012308">
    <property type="entry name" value="DNA_ligase_ATP-dep_N"/>
</dbReference>
<dbReference type="SMART" id="SM00184">
    <property type="entry name" value="RING"/>
    <property type="match status" value="1"/>
</dbReference>
<evidence type="ECO:0000256" key="8">
    <source>
        <dbReference type="ARBA" id="ARBA00022723"/>
    </source>
</evidence>
<keyword evidence="31" id="KW-1185">Reference proteome</keyword>
<feature type="region of interest" description="Disordered" evidence="24">
    <location>
        <begin position="1516"/>
        <end position="1561"/>
    </location>
</feature>
<evidence type="ECO:0000256" key="14">
    <source>
        <dbReference type="ARBA" id="ARBA00022840"/>
    </source>
</evidence>
<dbReference type="Gene3D" id="3.40.50.300">
    <property type="entry name" value="P-loop containing nucleotide triphosphate hydrolases"/>
    <property type="match status" value="1"/>
</dbReference>
<dbReference type="STRING" id="3076.A0A2P6TJ74"/>
<dbReference type="SUPFAM" id="SSF50249">
    <property type="entry name" value="Nucleic acid-binding proteins"/>
    <property type="match status" value="1"/>
</dbReference>
<dbReference type="InterPro" id="IPR036420">
    <property type="entry name" value="BRCT_dom_sf"/>
</dbReference>
<dbReference type="InterPro" id="IPR030381">
    <property type="entry name" value="G_DYNAMIN_dom"/>
</dbReference>
<evidence type="ECO:0000256" key="10">
    <source>
        <dbReference type="ARBA" id="ARBA00022741"/>
    </source>
</evidence>
<evidence type="ECO:0000256" key="13">
    <source>
        <dbReference type="ARBA" id="ARBA00022833"/>
    </source>
</evidence>
<dbReference type="FunFam" id="3.40.50.300:FF:001030">
    <property type="entry name" value="Dynamin-related protein 5A"/>
    <property type="match status" value="1"/>
</dbReference>
<dbReference type="PRINTS" id="PR00195">
    <property type="entry name" value="DYNAMIN"/>
</dbReference>
<keyword evidence="13" id="KW-0862">Zinc</keyword>
<feature type="region of interest" description="Disordered" evidence="24">
    <location>
        <begin position="2649"/>
        <end position="2709"/>
    </location>
</feature>
<evidence type="ECO:0000256" key="17">
    <source>
        <dbReference type="ARBA" id="ARBA00023204"/>
    </source>
</evidence>
<dbReference type="GO" id="GO:0005525">
    <property type="term" value="F:GTP binding"/>
    <property type="evidence" value="ECO:0007669"/>
    <property type="project" value="InterPro"/>
</dbReference>
<comment type="subcellular location">
    <subcellularLocation>
        <location evidence="3">Chromosome</location>
    </subcellularLocation>
    <subcellularLocation>
        <location evidence="2">Nucleus</location>
    </subcellularLocation>
</comment>
<dbReference type="GO" id="GO:0005524">
    <property type="term" value="F:ATP binding"/>
    <property type="evidence" value="ECO:0007669"/>
    <property type="project" value="UniProtKB-KW"/>
</dbReference>
<dbReference type="CDD" id="cd08771">
    <property type="entry name" value="DLP_1"/>
    <property type="match status" value="1"/>
</dbReference>
<evidence type="ECO:0000259" key="28">
    <source>
        <dbReference type="PROSITE" id="PS50172"/>
    </source>
</evidence>
<feature type="compositionally biased region" description="Low complexity" evidence="24">
    <location>
        <begin position="2214"/>
        <end position="2227"/>
    </location>
</feature>
<evidence type="ECO:0000256" key="9">
    <source>
        <dbReference type="ARBA" id="ARBA00022737"/>
    </source>
</evidence>
<evidence type="ECO:0000256" key="12">
    <source>
        <dbReference type="ARBA" id="ARBA00022771"/>
    </source>
</evidence>
<dbReference type="InterPro" id="IPR001841">
    <property type="entry name" value="Znf_RING"/>
</dbReference>
<feature type="region of interest" description="Disordered" evidence="24">
    <location>
        <begin position="621"/>
        <end position="660"/>
    </location>
</feature>
<feature type="domain" description="ATP-dependent DNA ligase family profile" evidence="27">
    <location>
        <begin position="1245"/>
        <end position="1398"/>
    </location>
</feature>
<dbReference type="InterPro" id="IPR013083">
    <property type="entry name" value="Znf_RING/FYVE/PHD"/>
</dbReference>
<dbReference type="SUPFAM" id="SSF49879">
    <property type="entry name" value="SMAD/FHA domain"/>
    <property type="match status" value="1"/>
</dbReference>
<dbReference type="GO" id="GO:0006310">
    <property type="term" value="P:DNA recombination"/>
    <property type="evidence" value="ECO:0007669"/>
    <property type="project" value="UniProtKB-KW"/>
</dbReference>
<dbReference type="InterPro" id="IPR022812">
    <property type="entry name" value="Dynamin"/>
</dbReference>
<gene>
    <name evidence="30" type="ORF">C2E21_6890</name>
</gene>
<dbReference type="InterPro" id="IPR045063">
    <property type="entry name" value="Dynamin_N"/>
</dbReference>
<dbReference type="GO" id="GO:0003924">
    <property type="term" value="F:GTPase activity"/>
    <property type="evidence" value="ECO:0007669"/>
    <property type="project" value="InterPro"/>
</dbReference>
<dbReference type="Pfam" id="PF13639">
    <property type="entry name" value="zf-RING_2"/>
    <property type="match status" value="1"/>
</dbReference>
<dbReference type="Pfam" id="PF00498">
    <property type="entry name" value="FHA"/>
    <property type="match status" value="1"/>
</dbReference>
<evidence type="ECO:0000256" key="7">
    <source>
        <dbReference type="ARBA" id="ARBA00022598"/>
    </source>
</evidence>
<dbReference type="InterPro" id="IPR001401">
    <property type="entry name" value="Dynamin_GTPase"/>
</dbReference>
<dbReference type="InterPro" id="IPR016059">
    <property type="entry name" value="DNA_ligase_ATP-dep_CS"/>
</dbReference>
<dbReference type="PROSITE" id="PS50006">
    <property type="entry name" value="FHA_DOMAIN"/>
    <property type="match status" value="1"/>
</dbReference>
<dbReference type="GO" id="GO:0006297">
    <property type="term" value="P:nucleotide-excision repair, DNA gap filling"/>
    <property type="evidence" value="ECO:0007669"/>
    <property type="project" value="TreeGrafter"/>
</dbReference>
<dbReference type="SUPFAM" id="SSF52540">
    <property type="entry name" value="P-loop containing nucleoside triphosphate hydrolases"/>
    <property type="match status" value="1"/>
</dbReference>
<keyword evidence="11 22" id="KW-0227">DNA damage</keyword>
<feature type="compositionally biased region" description="Basic and acidic residues" evidence="24">
    <location>
        <begin position="2657"/>
        <end position="2676"/>
    </location>
</feature>
<dbReference type="SMART" id="SM00292">
    <property type="entry name" value="BRCT"/>
    <property type="match status" value="1"/>
</dbReference>
<dbReference type="Gene3D" id="3.30.470.30">
    <property type="entry name" value="DNA ligase/mRNA capping enzyme"/>
    <property type="match status" value="1"/>
</dbReference>
<keyword evidence="10 22" id="KW-0547">Nucleotide-binding</keyword>
<dbReference type="Pfam" id="PF11267">
    <property type="entry name" value="DUF3067"/>
    <property type="match status" value="1"/>
</dbReference>
<comment type="similarity">
    <text evidence="4">Belongs to the CHFR family.</text>
</comment>
<dbReference type="OrthoDB" id="5061070at2759"/>
<keyword evidence="19" id="KW-0131">Cell cycle</keyword>
<comment type="catalytic activity">
    <reaction evidence="20 22">
        <text>ATP + (deoxyribonucleotide)n-3'-hydroxyl + 5'-phospho-(deoxyribonucleotide)m = (deoxyribonucleotide)n+m + AMP + diphosphate.</text>
        <dbReference type="EC" id="6.5.1.1"/>
    </reaction>
</comment>
<dbReference type="Pfam" id="PF04679">
    <property type="entry name" value="DNA_ligase_A_C"/>
    <property type="match status" value="1"/>
</dbReference>
<dbReference type="PANTHER" id="PTHR45997">
    <property type="entry name" value="DNA LIGASE 4"/>
    <property type="match status" value="1"/>
</dbReference>
<keyword evidence="6" id="KW-0158">Chromosome</keyword>
<dbReference type="GO" id="GO:0005694">
    <property type="term" value="C:chromosome"/>
    <property type="evidence" value="ECO:0007669"/>
    <property type="project" value="UniProtKB-SubCell"/>
</dbReference>
<name>A0A2P6TJ74_CHLSO</name>
<feature type="region of interest" description="Disordered" evidence="24">
    <location>
        <begin position="1786"/>
        <end position="1807"/>
    </location>
</feature>
<dbReference type="PROSITE" id="PS51718">
    <property type="entry name" value="G_DYNAMIN_2"/>
    <property type="match status" value="1"/>
</dbReference>
<dbReference type="GO" id="GO:0008270">
    <property type="term" value="F:zinc ion binding"/>
    <property type="evidence" value="ECO:0007669"/>
    <property type="project" value="UniProtKB-KW"/>
</dbReference>
<evidence type="ECO:0000259" key="25">
    <source>
        <dbReference type="PROSITE" id="PS50006"/>
    </source>
</evidence>
<feature type="compositionally biased region" description="Basic and acidic residues" evidence="24">
    <location>
        <begin position="2109"/>
        <end position="2122"/>
    </location>
</feature>
<keyword evidence="17 22" id="KW-0234">DNA repair</keyword>
<feature type="domain" description="FHA" evidence="25">
    <location>
        <begin position="2267"/>
        <end position="2330"/>
    </location>
</feature>
<keyword evidence="14 22" id="KW-0067">ATP-binding</keyword>
<keyword evidence="12 21" id="KW-0863">Zinc-finger</keyword>
<dbReference type="Gene3D" id="3.40.50.10190">
    <property type="entry name" value="BRCT domain"/>
    <property type="match status" value="1"/>
</dbReference>
<evidence type="ECO:0000256" key="4">
    <source>
        <dbReference type="ARBA" id="ARBA00005797"/>
    </source>
</evidence>
<keyword evidence="9" id="KW-0677">Repeat</keyword>
<dbReference type="PROSITE" id="PS50172">
    <property type="entry name" value="BRCT"/>
    <property type="match status" value="1"/>
</dbReference>
<evidence type="ECO:0000256" key="21">
    <source>
        <dbReference type="PROSITE-ProRule" id="PRU00175"/>
    </source>
</evidence>
<evidence type="ECO:0000313" key="30">
    <source>
        <dbReference type="EMBL" id="PRW39279.1"/>
    </source>
</evidence>
<dbReference type="Gene3D" id="1.10.3260.10">
    <property type="entry name" value="DNA ligase, ATP-dependent, N-terminal domain"/>
    <property type="match status" value="1"/>
</dbReference>
<dbReference type="PROSITE" id="PS50089">
    <property type="entry name" value="ZF_RING_2"/>
    <property type="match status" value="1"/>
</dbReference>
<evidence type="ECO:0000256" key="22">
    <source>
        <dbReference type="RuleBase" id="RU000617"/>
    </source>
</evidence>
<feature type="compositionally biased region" description="Low complexity" evidence="24">
    <location>
        <begin position="2686"/>
        <end position="2704"/>
    </location>
</feature>
<evidence type="ECO:0000259" key="27">
    <source>
        <dbReference type="PROSITE" id="PS50160"/>
    </source>
</evidence>
<evidence type="ECO:0000256" key="3">
    <source>
        <dbReference type="ARBA" id="ARBA00004286"/>
    </source>
</evidence>
<dbReference type="CDD" id="cd07903">
    <property type="entry name" value="Adenylation_DNA_ligase_IV"/>
    <property type="match status" value="1"/>
</dbReference>
<dbReference type="PROSITE" id="PS00333">
    <property type="entry name" value="DNA_LIGASE_A2"/>
    <property type="match status" value="1"/>
</dbReference>
<feature type="domain" description="Dynamin-type G" evidence="29">
    <location>
        <begin position="76"/>
        <end position="366"/>
    </location>
</feature>
<dbReference type="Pfam" id="PF04675">
    <property type="entry name" value="DNA_ligase_A_N"/>
    <property type="match status" value="1"/>
</dbReference>
<keyword evidence="15" id="KW-0460">Magnesium</keyword>
<feature type="region of interest" description="Disordered" evidence="24">
    <location>
        <begin position="2549"/>
        <end position="2637"/>
    </location>
</feature>
<dbReference type="Gene3D" id="3.30.40.10">
    <property type="entry name" value="Zinc/RING finger domain, C3HC4 (zinc finger)"/>
    <property type="match status" value="1"/>
</dbReference>
<evidence type="ECO:0000256" key="6">
    <source>
        <dbReference type="ARBA" id="ARBA00022454"/>
    </source>
</evidence>
<comment type="similarity">
    <text evidence="5 23">Belongs to the ATP-dependent DNA ligase family.</text>
</comment>
<evidence type="ECO:0000259" key="29">
    <source>
        <dbReference type="PROSITE" id="PS51718"/>
    </source>
</evidence>
<dbReference type="InterPro" id="IPR012309">
    <property type="entry name" value="DNA_ligase_ATP-dep_C"/>
</dbReference>
<feature type="compositionally biased region" description="Pro residues" evidence="24">
    <location>
        <begin position="2896"/>
        <end position="2906"/>
    </location>
</feature>
<feature type="region of interest" description="Disordered" evidence="24">
    <location>
        <begin position="1990"/>
        <end position="2154"/>
    </location>
</feature>
<comment type="cofactor">
    <cofactor evidence="1">
        <name>Mg(2+)</name>
        <dbReference type="ChEBI" id="CHEBI:18420"/>
    </cofactor>
</comment>
<feature type="region of interest" description="Disordered" evidence="24">
    <location>
        <begin position="2504"/>
        <end position="2534"/>
    </location>
</feature>
<dbReference type="InterPro" id="IPR017907">
    <property type="entry name" value="Znf_RING_CS"/>
</dbReference>
<dbReference type="Pfam" id="PF01068">
    <property type="entry name" value="DNA_ligase_A_M"/>
    <property type="match status" value="1"/>
</dbReference>
<dbReference type="GO" id="GO:0032807">
    <property type="term" value="C:DNA ligase IV complex"/>
    <property type="evidence" value="ECO:0007669"/>
    <property type="project" value="TreeGrafter"/>
</dbReference>
<dbReference type="GO" id="GO:0003910">
    <property type="term" value="F:DNA ligase (ATP) activity"/>
    <property type="evidence" value="ECO:0007669"/>
    <property type="project" value="UniProtKB-EC"/>
</dbReference>
<dbReference type="PROSITE" id="PS00518">
    <property type="entry name" value="ZF_RING_1"/>
    <property type="match status" value="1"/>
</dbReference>
<evidence type="ECO:0000256" key="19">
    <source>
        <dbReference type="ARBA" id="ARBA00023306"/>
    </source>
</evidence>
<evidence type="ECO:0000313" key="31">
    <source>
        <dbReference type="Proteomes" id="UP000239899"/>
    </source>
</evidence>
<feature type="compositionally biased region" description="Low complexity" evidence="24">
    <location>
        <begin position="2549"/>
        <end position="2602"/>
    </location>
</feature>
<feature type="compositionally biased region" description="Pro residues" evidence="24">
    <location>
        <begin position="2142"/>
        <end position="2154"/>
    </location>
</feature>
<dbReference type="PROSITE" id="PS00697">
    <property type="entry name" value="DNA_LIGASE_A1"/>
    <property type="match status" value="1"/>
</dbReference>
<organism evidence="30 31">
    <name type="scientific">Chlorella sorokiniana</name>
    <name type="common">Freshwater green alga</name>
    <dbReference type="NCBI Taxonomy" id="3076"/>
    <lineage>
        <taxon>Eukaryota</taxon>
        <taxon>Viridiplantae</taxon>
        <taxon>Chlorophyta</taxon>
        <taxon>core chlorophytes</taxon>
        <taxon>Trebouxiophyceae</taxon>
        <taxon>Chlorellales</taxon>
        <taxon>Chlorellaceae</taxon>
        <taxon>Chlorella clade</taxon>
        <taxon>Chlorella</taxon>
    </lineage>
</organism>
<feature type="compositionally biased region" description="Low complexity" evidence="24">
    <location>
        <begin position="2123"/>
        <end position="2141"/>
    </location>
</feature>
<evidence type="ECO:0000256" key="20">
    <source>
        <dbReference type="ARBA" id="ARBA00034003"/>
    </source>
</evidence>
<protein>
    <recommendedName>
        <fullName evidence="22">DNA ligase</fullName>
        <ecNumber evidence="22">6.5.1.1</ecNumber>
    </recommendedName>
</protein>
<dbReference type="SMART" id="SM00240">
    <property type="entry name" value="FHA"/>
    <property type="match status" value="1"/>
</dbReference>
<dbReference type="GO" id="GO:0006303">
    <property type="term" value="P:double-strand break repair via nonhomologous end joining"/>
    <property type="evidence" value="ECO:0007669"/>
    <property type="project" value="TreeGrafter"/>
</dbReference>
<feature type="compositionally biased region" description="Acidic residues" evidence="24">
    <location>
        <begin position="1794"/>
        <end position="1804"/>
    </location>
</feature>
<dbReference type="GO" id="GO:0003677">
    <property type="term" value="F:DNA binding"/>
    <property type="evidence" value="ECO:0007669"/>
    <property type="project" value="InterPro"/>
</dbReference>
<dbReference type="PANTHER" id="PTHR45997:SF1">
    <property type="entry name" value="DNA LIGASE 4"/>
    <property type="match status" value="1"/>
</dbReference>
<keyword evidence="8" id="KW-0479">Metal-binding</keyword>
<dbReference type="Gene3D" id="2.60.200.20">
    <property type="match status" value="1"/>
</dbReference>
<dbReference type="InterPro" id="IPR001357">
    <property type="entry name" value="BRCT_dom"/>
</dbReference>
<dbReference type="InterPro" id="IPR029710">
    <property type="entry name" value="LIG4"/>
</dbReference>
<evidence type="ECO:0000256" key="1">
    <source>
        <dbReference type="ARBA" id="ARBA00001946"/>
    </source>
</evidence>
<dbReference type="CDD" id="cd00060">
    <property type="entry name" value="FHA"/>
    <property type="match status" value="1"/>
</dbReference>
<dbReference type="PROSITE" id="PS50160">
    <property type="entry name" value="DNA_LIGASE_A3"/>
    <property type="match status" value="1"/>
</dbReference>
<dbReference type="EC" id="6.5.1.1" evidence="22"/>
<reference evidence="30 31" key="1">
    <citation type="journal article" date="2018" name="Plant J.">
        <title>Genome sequences of Chlorella sorokiniana UTEX 1602 and Micractinium conductrix SAG 241.80: implications to maltose excretion by a green alga.</title>
        <authorList>
            <person name="Arriola M.B."/>
            <person name="Velmurugan N."/>
            <person name="Zhang Y."/>
            <person name="Plunkett M.H."/>
            <person name="Hondzo H."/>
            <person name="Barney B.M."/>
        </authorList>
    </citation>
    <scope>NUCLEOTIDE SEQUENCE [LARGE SCALE GENOMIC DNA]</scope>
    <source>
        <strain evidence="31">UTEX 1602</strain>
    </source>
</reference>
<evidence type="ECO:0000256" key="24">
    <source>
        <dbReference type="SAM" id="MobiDB-lite"/>
    </source>
</evidence>
<feature type="domain" description="BRCT" evidence="28">
    <location>
        <begin position="1573"/>
        <end position="1660"/>
    </location>
</feature>
<feature type="region of interest" description="Disordered" evidence="24">
    <location>
        <begin position="2214"/>
        <end position="2245"/>
    </location>
</feature>
<evidence type="ECO:0000256" key="16">
    <source>
        <dbReference type="ARBA" id="ARBA00023172"/>
    </source>
</evidence>
<dbReference type="SMART" id="SM00053">
    <property type="entry name" value="DYNc"/>
    <property type="match status" value="1"/>
</dbReference>
<feature type="compositionally biased region" description="Low complexity" evidence="24">
    <location>
        <begin position="2025"/>
        <end position="2049"/>
    </location>
</feature>
<evidence type="ECO:0000256" key="5">
    <source>
        <dbReference type="ARBA" id="ARBA00007572"/>
    </source>
</evidence>
<dbReference type="Gene3D" id="2.40.50.140">
    <property type="entry name" value="Nucleic acid-binding proteins"/>
    <property type="match status" value="1"/>
</dbReference>
<evidence type="ECO:0000256" key="18">
    <source>
        <dbReference type="ARBA" id="ARBA00023242"/>
    </source>
</evidence>
<dbReference type="SUPFAM" id="SSF52113">
    <property type="entry name" value="BRCT domain"/>
    <property type="match status" value="1"/>
</dbReference>
<keyword evidence="16 22" id="KW-0233">DNA recombination</keyword>
<evidence type="ECO:0000256" key="15">
    <source>
        <dbReference type="ARBA" id="ARBA00022842"/>
    </source>
</evidence>
<dbReference type="InterPro" id="IPR012340">
    <property type="entry name" value="NA-bd_OB-fold"/>
</dbReference>
<feature type="compositionally biased region" description="Low complexity" evidence="24">
    <location>
        <begin position="1993"/>
        <end position="2018"/>
    </location>
</feature>
<dbReference type="GO" id="GO:0071897">
    <property type="term" value="P:DNA biosynthetic process"/>
    <property type="evidence" value="ECO:0007669"/>
    <property type="project" value="InterPro"/>
</dbReference>
<dbReference type="SUPFAM" id="SSF57850">
    <property type="entry name" value="RING/U-box"/>
    <property type="match status" value="1"/>
</dbReference>
<feature type="compositionally biased region" description="Low complexity" evidence="24">
    <location>
        <begin position="2504"/>
        <end position="2529"/>
    </location>
</feature>
<dbReference type="EMBL" id="LHPG02000014">
    <property type="protein sequence ID" value="PRW39279.1"/>
    <property type="molecule type" value="Genomic_DNA"/>
</dbReference>
<dbReference type="InterPro" id="IPR000977">
    <property type="entry name" value="DNA_ligase_ATP-dep"/>
</dbReference>
<dbReference type="InterPro" id="IPR027417">
    <property type="entry name" value="P-loop_NTPase"/>
</dbReference>
<dbReference type="Proteomes" id="UP000239899">
    <property type="component" value="Unassembled WGS sequence"/>
</dbReference>
<dbReference type="InterPro" id="IPR000253">
    <property type="entry name" value="FHA_dom"/>
</dbReference>
<feature type="region of interest" description="Disordered" evidence="24">
    <location>
        <begin position="2455"/>
        <end position="2480"/>
    </location>
</feature>
<dbReference type="InterPro" id="IPR012310">
    <property type="entry name" value="DNA_ligase_ATP-dep_cent"/>
</dbReference>
<comment type="caution">
    <text evidence="30">The sequence shown here is derived from an EMBL/GenBank/DDBJ whole genome shotgun (WGS) entry which is preliminary data.</text>
</comment>
<dbReference type="Gene3D" id="3.30.428.40">
    <property type="entry name" value="Protein of unknown function DUF3067"/>
    <property type="match status" value="1"/>
</dbReference>
<dbReference type="InterPro" id="IPR021420">
    <property type="entry name" value="DUF3067"/>
</dbReference>